<reference evidence="2" key="1">
    <citation type="submission" date="2020-12" db="EMBL/GenBank/DDBJ databases">
        <title>The genome sequence of Inhella sp. 1Y17.</title>
        <authorList>
            <person name="Liu Y."/>
        </authorList>
    </citation>
    <scope>NUCLEOTIDE SEQUENCE</scope>
    <source>
        <strain evidence="2">1Y17</strain>
    </source>
</reference>
<gene>
    <name evidence="2" type="ORF">I7X39_04235</name>
</gene>
<evidence type="ECO:0000313" key="3">
    <source>
        <dbReference type="Proteomes" id="UP000613266"/>
    </source>
</evidence>
<protein>
    <submittedName>
        <fullName evidence="2">Heavy-metal-associated domain-containing protein</fullName>
    </submittedName>
</protein>
<dbReference type="EMBL" id="JAEDAK010000002">
    <property type="protein sequence ID" value="MBH9576109.1"/>
    <property type="molecule type" value="Genomic_DNA"/>
</dbReference>
<dbReference type="InterPro" id="IPR006121">
    <property type="entry name" value="HMA_dom"/>
</dbReference>
<dbReference type="RefSeq" id="WP_198109717.1">
    <property type="nucleotide sequence ID" value="NZ_JAEDAK010000002.1"/>
</dbReference>
<dbReference type="CDD" id="cd00371">
    <property type="entry name" value="HMA"/>
    <property type="match status" value="1"/>
</dbReference>
<dbReference type="Gene3D" id="3.30.70.100">
    <property type="match status" value="1"/>
</dbReference>
<proteinExistence type="predicted"/>
<dbReference type="GO" id="GO:0046872">
    <property type="term" value="F:metal ion binding"/>
    <property type="evidence" value="ECO:0007669"/>
    <property type="project" value="InterPro"/>
</dbReference>
<evidence type="ECO:0000259" key="1">
    <source>
        <dbReference type="PROSITE" id="PS50846"/>
    </source>
</evidence>
<dbReference type="Pfam" id="PF00403">
    <property type="entry name" value="HMA"/>
    <property type="match status" value="1"/>
</dbReference>
<dbReference type="InterPro" id="IPR036163">
    <property type="entry name" value="HMA_dom_sf"/>
</dbReference>
<organism evidence="2 3">
    <name type="scientific">Inhella proteolytica</name>
    <dbReference type="NCBI Taxonomy" id="2795029"/>
    <lineage>
        <taxon>Bacteria</taxon>
        <taxon>Pseudomonadati</taxon>
        <taxon>Pseudomonadota</taxon>
        <taxon>Betaproteobacteria</taxon>
        <taxon>Burkholderiales</taxon>
        <taxon>Sphaerotilaceae</taxon>
        <taxon>Inhella</taxon>
    </lineage>
</organism>
<sequence length="67" mass="6991">MNTHQFQVPDLSCGHCVAAVTRALQALHPMVQVQADPATKAVQVQAPAALSAEQLAATLREAGYPPA</sequence>
<dbReference type="PROSITE" id="PS50846">
    <property type="entry name" value="HMA_2"/>
    <property type="match status" value="1"/>
</dbReference>
<dbReference type="SUPFAM" id="SSF55008">
    <property type="entry name" value="HMA, heavy metal-associated domain"/>
    <property type="match status" value="1"/>
</dbReference>
<dbReference type="Proteomes" id="UP000613266">
    <property type="component" value="Unassembled WGS sequence"/>
</dbReference>
<dbReference type="AlphaFoldDB" id="A0A931NGI3"/>
<name>A0A931NGI3_9BURK</name>
<keyword evidence="3" id="KW-1185">Reference proteome</keyword>
<accession>A0A931NGI3</accession>
<evidence type="ECO:0000313" key="2">
    <source>
        <dbReference type="EMBL" id="MBH9576109.1"/>
    </source>
</evidence>
<comment type="caution">
    <text evidence="2">The sequence shown here is derived from an EMBL/GenBank/DDBJ whole genome shotgun (WGS) entry which is preliminary data.</text>
</comment>
<feature type="domain" description="HMA" evidence="1">
    <location>
        <begin position="2"/>
        <end position="67"/>
    </location>
</feature>